<dbReference type="GO" id="GO:0030001">
    <property type="term" value="P:metal ion transport"/>
    <property type="evidence" value="ECO:0007669"/>
    <property type="project" value="UniProtKB-ARBA"/>
</dbReference>
<evidence type="ECO:0000256" key="4">
    <source>
        <dbReference type="ARBA" id="ARBA00022475"/>
    </source>
</evidence>
<keyword evidence="4" id="KW-1003">Cell membrane</keyword>
<evidence type="ECO:0000256" key="3">
    <source>
        <dbReference type="ARBA" id="ARBA00022448"/>
    </source>
</evidence>
<keyword evidence="5 9" id="KW-0812">Transmembrane</keyword>
<keyword evidence="6 9" id="KW-1133">Transmembrane helix</keyword>
<dbReference type="STRING" id="1776334.APZ16_01390"/>
<evidence type="ECO:0008006" key="12">
    <source>
        <dbReference type="Google" id="ProtNLM"/>
    </source>
</evidence>
<feature type="transmembrane region" description="Helical" evidence="9">
    <location>
        <begin position="346"/>
        <end position="367"/>
    </location>
</feature>
<dbReference type="PANTHER" id="PTHR32024:SF2">
    <property type="entry name" value="TRK SYSTEM POTASSIUM UPTAKE PROTEIN TRKG-RELATED"/>
    <property type="match status" value="1"/>
</dbReference>
<dbReference type="PANTHER" id="PTHR32024">
    <property type="entry name" value="TRK SYSTEM POTASSIUM UPTAKE PROTEIN TRKG-RELATED"/>
    <property type="match status" value="1"/>
</dbReference>
<comment type="subcellular location">
    <subcellularLocation>
        <location evidence="1">Cell membrane</location>
        <topology evidence="1">Multi-pass membrane protein</topology>
    </subcellularLocation>
</comment>
<feature type="transmembrane region" description="Helical" evidence="9">
    <location>
        <begin position="480"/>
        <end position="503"/>
    </location>
</feature>
<evidence type="ECO:0000256" key="8">
    <source>
        <dbReference type="ARBA" id="ARBA00023136"/>
    </source>
</evidence>
<gene>
    <name evidence="10" type="ORF">APZ16_01390</name>
</gene>
<protein>
    <recommendedName>
        <fullName evidence="12">Cation transporter</fullName>
    </recommendedName>
</protein>
<evidence type="ECO:0000256" key="9">
    <source>
        <dbReference type="SAM" id="Phobius"/>
    </source>
</evidence>
<name>A0A147JTK2_HADYE</name>
<accession>A0A147JTK2</accession>
<feature type="transmembrane region" description="Helical" evidence="9">
    <location>
        <begin position="25"/>
        <end position="43"/>
    </location>
</feature>
<feature type="transmembrane region" description="Helical" evidence="9">
    <location>
        <begin position="421"/>
        <end position="443"/>
    </location>
</feature>
<evidence type="ECO:0000256" key="6">
    <source>
        <dbReference type="ARBA" id="ARBA00022989"/>
    </source>
</evidence>
<feature type="transmembrane region" description="Helical" evidence="9">
    <location>
        <begin position="252"/>
        <end position="271"/>
    </location>
</feature>
<keyword evidence="3" id="KW-0813">Transport</keyword>
<dbReference type="GO" id="GO:0005886">
    <property type="term" value="C:plasma membrane"/>
    <property type="evidence" value="ECO:0007669"/>
    <property type="project" value="UniProtKB-SubCell"/>
</dbReference>
<feature type="transmembrane region" description="Helical" evidence="9">
    <location>
        <begin position="192"/>
        <end position="213"/>
    </location>
</feature>
<evidence type="ECO:0000313" key="11">
    <source>
        <dbReference type="Proteomes" id="UP000074294"/>
    </source>
</evidence>
<dbReference type="EMBL" id="LQMQ01000055">
    <property type="protein sequence ID" value="KUO39829.1"/>
    <property type="molecule type" value="Genomic_DNA"/>
</dbReference>
<evidence type="ECO:0000256" key="5">
    <source>
        <dbReference type="ARBA" id="ARBA00022692"/>
    </source>
</evidence>
<comment type="caution">
    <text evidence="10">The sequence shown here is derived from an EMBL/GenBank/DDBJ whole genome shotgun (WGS) entry which is preliminary data.</text>
</comment>
<evidence type="ECO:0000313" key="10">
    <source>
        <dbReference type="EMBL" id="KUO39829.1"/>
    </source>
</evidence>
<evidence type="ECO:0000256" key="7">
    <source>
        <dbReference type="ARBA" id="ARBA00023065"/>
    </source>
</evidence>
<feature type="transmembrane region" description="Helical" evidence="9">
    <location>
        <begin position="291"/>
        <end position="313"/>
    </location>
</feature>
<feature type="transmembrane region" description="Helical" evidence="9">
    <location>
        <begin position="82"/>
        <end position="102"/>
    </location>
</feature>
<evidence type="ECO:0000256" key="1">
    <source>
        <dbReference type="ARBA" id="ARBA00004651"/>
    </source>
</evidence>
<reference evidence="10 11" key="1">
    <citation type="journal article" date="2016" name="Nat. Microbiol.">
        <title>Genomic inference of the metabolism of cosmopolitan subsurface Archaea, Hadesarchaea.</title>
        <authorList>
            <person name="Baker B.J."/>
            <person name="Saw J.H."/>
            <person name="Lind A.E."/>
            <person name="Lazar C.S."/>
            <person name="Hinrichs K.-U."/>
            <person name="Teske A.P."/>
            <person name="Ettema T.J."/>
        </authorList>
    </citation>
    <scope>NUCLEOTIDE SEQUENCE [LARGE SCALE GENOMIC DNA]</scope>
</reference>
<comment type="similarity">
    <text evidence="2">Belongs to the TrkH potassium transport family.</text>
</comment>
<sequence>MWGAMVLTPLTKEDLRIVGFNLSRISYVTGFVLFLPIIVAIFFNEFDNIPYFLIGSAISFILGSILYHFLYTQAEMELKHALVMAAVAWLFAPLLASIPIWLSGSMASPLDACFESISGFTGTGLTLAPDIDHMSRSINFLRHFLQFMGDGIGIIVISLSILGRTEMSSVLAFKGEAKEVGIRPSIVRTSRIIIGIGVMFLAIGTALFTVAGIQEGLDPGQAFFDGLNHAMTGYATGGFTVHSQSLLYYHSLWVEVAAIVIMIIGALNFNLHYAVLGGKRSEILRNLEVRVLLFVMVAFGFLVSSNLFSSGLYPTAESLFRKGFFQVISAQTTTGFQTVPPVHLMLVWPVFSILILSLAMLLGGSANSTSGGIKMLRVGVLFKSLVNEIKRSLLPRSAVVVGSFHHVEETPLSDKIIRGSAVIAMGYLILFTMGTMLTVLHGYGLEDSMFETASALGNVGLTSGITSPSMSPLLKVTYMFLMWAGKLEVIAVFVLIGFILLALRRGIK</sequence>
<dbReference type="InterPro" id="IPR003445">
    <property type="entry name" value="Cat_transpt"/>
</dbReference>
<organism evidence="10 11">
    <name type="scientific">Hadarchaeum yellowstonense</name>
    <dbReference type="NCBI Taxonomy" id="1776334"/>
    <lineage>
        <taxon>Archaea</taxon>
        <taxon>Methanobacteriati</taxon>
        <taxon>Candidatus Hadarchaeota</taxon>
        <taxon>Candidatus Hadarchaeia</taxon>
        <taxon>Candidatus Hadarchaeales</taxon>
        <taxon>Candidatus Hadarchaeaceae</taxon>
        <taxon>Candidatus Hadarchaeum</taxon>
    </lineage>
</organism>
<keyword evidence="8 9" id="KW-0472">Membrane</keyword>
<feature type="transmembrane region" description="Helical" evidence="9">
    <location>
        <begin position="144"/>
        <end position="162"/>
    </location>
</feature>
<evidence type="ECO:0000256" key="2">
    <source>
        <dbReference type="ARBA" id="ARBA00009137"/>
    </source>
</evidence>
<keyword evidence="7" id="KW-0406">Ion transport</keyword>
<proteinExistence type="inferred from homology"/>
<feature type="transmembrane region" description="Helical" evidence="9">
    <location>
        <begin position="49"/>
        <end position="70"/>
    </location>
</feature>
<dbReference type="GO" id="GO:0008324">
    <property type="term" value="F:monoatomic cation transmembrane transporter activity"/>
    <property type="evidence" value="ECO:0007669"/>
    <property type="project" value="InterPro"/>
</dbReference>
<dbReference type="AlphaFoldDB" id="A0A147JTK2"/>
<dbReference type="Proteomes" id="UP000074294">
    <property type="component" value="Unassembled WGS sequence"/>
</dbReference>
<dbReference type="Pfam" id="PF02386">
    <property type="entry name" value="TrkH"/>
    <property type="match status" value="1"/>
</dbReference>